<keyword evidence="1" id="KW-0812">Transmembrane</keyword>
<evidence type="ECO:0000256" key="1">
    <source>
        <dbReference type="SAM" id="Phobius"/>
    </source>
</evidence>
<gene>
    <name evidence="2" type="ORF">H4N64_36565</name>
</gene>
<dbReference type="AlphaFoldDB" id="A0A7X1MDG0"/>
<evidence type="ECO:0000313" key="2">
    <source>
        <dbReference type="EMBL" id="MBC2906938.1"/>
    </source>
</evidence>
<keyword evidence="1" id="KW-0472">Membrane</keyword>
<organism evidence="2 3">
    <name type="scientific">Streptomyces cupreus</name>
    <dbReference type="NCBI Taxonomy" id="2759956"/>
    <lineage>
        <taxon>Bacteria</taxon>
        <taxon>Bacillati</taxon>
        <taxon>Actinomycetota</taxon>
        <taxon>Actinomycetes</taxon>
        <taxon>Kitasatosporales</taxon>
        <taxon>Streptomycetaceae</taxon>
        <taxon>Streptomyces</taxon>
    </lineage>
</organism>
<evidence type="ECO:0000313" key="3">
    <source>
        <dbReference type="Proteomes" id="UP000584670"/>
    </source>
</evidence>
<protein>
    <submittedName>
        <fullName evidence="2">Uncharacterized protein</fullName>
    </submittedName>
</protein>
<dbReference type="RefSeq" id="WP_186286902.1">
    <property type="nucleotide sequence ID" value="NZ_JACMSF010000062.1"/>
</dbReference>
<name>A0A7X1MDG0_9ACTN</name>
<dbReference type="Proteomes" id="UP000584670">
    <property type="component" value="Unassembled WGS sequence"/>
</dbReference>
<dbReference type="PANTHER" id="PTHR42305:SF1">
    <property type="entry name" value="MEMBRANE PROTEIN RV1733C-RELATED"/>
    <property type="match status" value="1"/>
</dbReference>
<feature type="transmembrane region" description="Helical" evidence="1">
    <location>
        <begin position="150"/>
        <end position="169"/>
    </location>
</feature>
<dbReference type="EMBL" id="JACMSF010000062">
    <property type="protein sequence ID" value="MBC2906938.1"/>
    <property type="molecule type" value="Genomic_DNA"/>
</dbReference>
<reference evidence="2 3" key="1">
    <citation type="submission" date="2020-08" db="EMBL/GenBank/DDBJ databases">
        <title>Streptomyces sp. PSKA01 genome sequencing and assembly.</title>
        <authorList>
            <person name="Mandal S."/>
            <person name="Maiti P.K."/>
            <person name="Das P."/>
        </authorList>
    </citation>
    <scope>NUCLEOTIDE SEQUENCE [LARGE SCALE GENOMIC DNA]</scope>
    <source>
        <strain evidence="2 3">PSKA01</strain>
    </source>
</reference>
<comment type="caution">
    <text evidence="2">The sequence shown here is derived from an EMBL/GenBank/DDBJ whole genome shotgun (WGS) entry which is preliminary data.</text>
</comment>
<keyword evidence="3" id="KW-1185">Reference proteome</keyword>
<accession>A0A7X1MDG0</accession>
<keyword evidence="1" id="KW-1133">Transmembrane helix</keyword>
<sequence length="200" mass="22571">MRTVGRTRRLLWRWRWRWRWRNNPLRRRDDIVEAWIVLAVWTVVALGGTLVGTVTARAADESFAELRAERHPVRAVLVESTQRAVATTEGVRDNRVRATVRWTASDGSRHTGRALVDSGGKAGSTVTIWFDDGGRLVAPPPTAAHSSAEAGLLGLSAALALSGLVYGAGRVARWRLDRRRVDEWGSEWDRVEPQWRRRTM</sequence>
<proteinExistence type="predicted"/>
<dbReference type="InterPro" id="IPR039708">
    <property type="entry name" value="MT1774/Rv1733c-like"/>
</dbReference>
<dbReference type="PANTHER" id="PTHR42305">
    <property type="entry name" value="MEMBRANE PROTEIN RV1733C-RELATED"/>
    <property type="match status" value="1"/>
</dbReference>